<name>A0A9J5WTE1_SOLCO</name>
<keyword evidence="2" id="KW-1185">Reference proteome</keyword>
<dbReference type="PANTHER" id="PTHR46238">
    <property type="entry name" value="REVERSE TRANSCRIPTASE DOMAIN-CONTAINING PROTEIN"/>
    <property type="match status" value="1"/>
</dbReference>
<feature type="non-terminal residue" evidence="1">
    <location>
        <position position="144"/>
    </location>
</feature>
<dbReference type="OrthoDB" id="418748at2759"/>
<evidence type="ECO:0000313" key="2">
    <source>
        <dbReference type="Proteomes" id="UP000824120"/>
    </source>
</evidence>
<sequence>DIVLINETRGGVNDRQEIWRSTLDSKGLTLSKTKTEYMECKFSVASEKANRKVRIDTQLIPEKGSFKYLGSIIQENGRTTRMLHITAYVVRGGVLSVQNSYVQQMKVAEMRMFRWMCGHTRKDKIWERRYMEEGGNNCRGRQDA</sequence>
<organism evidence="1 2">
    <name type="scientific">Solanum commersonii</name>
    <name type="common">Commerson's wild potato</name>
    <name type="synonym">Commerson's nightshade</name>
    <dbReference type="NCBI Taxonomy" id="4109"/>
    <lineage>
        <taxon>Eukaryota</taxon>
        <taxon>Viridiplantae</taxon>
        <taxon>Streptophyta</taxon>
        <taxon>Embryophyta</taxon>
        <taxon>Tracheophyta</taxon>
        <taxon>Spermatophyta</taxon>
        <taxon>Magnoliopsida</taxon>
        <taxon>eudicotyledons</taxon>
        <taxon>Gunneridae</taxon>
        <taxon>Pentapetalae</taxon>
        <taxon>asterids</taxon>
        <taxon>lamiids</taxon>
        <taxon>Solanales</taxon>
        <taxon>Solanaceae</taxon>
        <taxon>Solanoideae</taxon>
        <taxon>Solaneae</taxon>
        <taxon>Solanum</taxon>
    </lineage>
</organism>
<dbReference type="AlphaFoldDB" id="A0A9J5WTE1"/>
<accession>A0A9J5WTE1</accession>
<evidence type="ECO:0008006" key="3">
    <source>
        <dbReference type="Google" id="ProtNLM"/>
    </source>
</evidence>
<protein>
    <recommendedName>
        <fullName evidence="3">Reverse transcriptase</fullName>
    </recommendedName>
</protein>
<dbReference type="Proteomes" id="UP000824120">
    <property type="component" value="Chromosome 11"/>
</dbReference>
<proteinExistence type="predicted"/>
<gene>
    <name evidence="1" type="ORF">H5410_058677</name>
</gene>
<reference evidence="1 2" key="1">
    <citation type="submission" date="2020-09" db="EMBL/GenBank/DDBJ databases">
        <title>De no assembly of potato wild relative species, Solanum commersonii.</title>
        <authorList>
            <person name="Cho K."/>
        </authorList>
    </citation>
    <scope>NUCLEOTIDE SEQUENCE [LARGE SCALE GENOMIC DNA]</scope>
    <source>
        <strain evidence="1">LZ3.2</strain>
        <tissue evidence="1">Leaf</tissue>
    </source>
</reference>
<evidence type="ECO:0000313" key="1">
    <source>
        <dbReference type="EMBL" id="KAG5578543.1"/>
    </source>
</evidence>
<dbReference type="PANTHER" id="PTHR46238:SF8">
    <property type="entry name" value="ENDONUCLEASE_EXONUCLEASE_PHOSPHATASE DOMAIN-CONTAINING PROTEIN"/>
    <property type="match status" value="1"/>
</dbReference>
<comment type="caution">
    <text evidence="1">The sequence shown here is derived from an EMBL/GenBank/DDBJ whole genome shotgun (WGS) entry which is preliminary data.</text>
</comment>
<dbReference type="EMBL" id="JACXVP010000011">
    <property type="protein sequence ID" value="KAG5578543.1"/>
    <property type="molecule type" value="Genomic_DNA"/>
</dbReference>